<dbReference type="PIRSF" id="PIRSF016636">
    <property type="entry name" value="AlgI_DltB"/>
    <property type="match status" value="1"/>
</dbReference>
<dbReference type="GO" id="GO:0042121">
    <property type="term" value="P:alginic acid biosynthetic process"/>
    <property type="evidence" value="ECO:0007669"/>
    <property type="project" value="InterPro"/>
</dbReference>
<evidence type="ECO:0000313" key="10">
    <source>
        <dbReference type="Proteomes" id="UP001205748"/>
    </source>
</evidence>
<protein>
    <submittedName>
        <fullName evidence="9">MBOAT family protein</fullName>
    </submittedName>
</protein>
<evidence type="ECO:0000256" key="3">
    <source>
        <dbReference type="ARBA" id="ARBA00022475"/>
    </source>
</evidence>
<keyword evidence="10" id="KW-1185">Reference proteome</keyword>
<dbReference type="Pfam" id="PF03062">
    <property type="entry name" value="MBOAT"/>
    <property type="match status" value="1"/>
</dbReference>
<keyword evidence="6 7" id="KW-0472">Membrane</keyword>
<evidence type="ECO:0000256" key="7">
    <source>
        <dbReference type="PIRNR" id="PIRNR016636"/>
    </source>
</evidence>
<feature type="transmembrane region" description="Helical" evidence="8">
    <location>
        <begin position="341"/>
        <end position="358"/>
    </location>
</feature>
<feature type="transmembrane region" description="Helical" evidence="8">
    <location>
        <begin position="388"/>
        <end position="408"/>
    </location>
</feature>
<keyword evidence="4 8" id="KW-0812">Transmembrane</keyword>
<comment type="similarity">
    <text evidence="2 7">Belongs to the membrane-bound acyltransferase family.</text>
</comment>
<evidence type="ECO:0000313" key="9">
    <source>
        <dbReference type="EMBL" id="MCR1898593.1"/>
    </source>
</evidence>
<dbReference type="AlphaFoldDB" id="A0AAE3L3P0"/>
<dbReference type="Proteomes" id="UP001205748">
    <property type="component" value="Unassembled WGS sequence"/>
</dbReference>
<comment type="subcellular location">
    <subcellularLocation>
        <location evidence="1">Cell membrane</location>
        <topology evidence="1">Multi-pass membrane protein</topology>
    </subcellularLocation>
</comment>
<evidence type="ECO:0000256" key="1">
    <source>
        <dbReference type="ARBA" id="ARBA00004651"/>
    </source>
</evidence>
<evidence type="ECO:0000256" key="6">
    <source>
        <dbReference type="ARBA" id="ARBA00023136"/>
    </source>
</evidence>
<evidence type="ECO:0000256" key="4">
    <source>
        <dbReference type="ARBA" id="ARBA00022692"/>
    </source>
</evidence>
<keyword evidence="3 7" id="KW-1003">Cell membrane</keyword>
<name>A0AAE3L3P0_9FIRM</name>
<evidence type="ECO:0000256" key="5">
    <source>
        <dbReference type="ARBA" id="ARBA00022989"/>
    </source>
</evidence>
<dbReference type="PANTHER" id="PTHR13285:SF18">
    <property type="entry name" value="PROTEIN-CYSTEINE N-PALMITOYLTRANSFERASE RASP"/>
    <property type="match status" value="1"/>
</dbReference>
<proteinExistence type="inferred from homology"/>
<feature type="transmembrane region" description="Helical" evidence="8">
    <location>
        <begin position="296"/>
        <end position="321"/>
    </location>
</feature>
<feature type="transmembrane region" description="Helical" evidence="8">
    <location>
        <begin position="429"/>
        <end position="448"/>
    </location>
</feature>
<dbReference type="InterPro" id="IPR051085">
    <property type="entry name" value="MB_O-acyltransferase"/>
</dbReference>
<dbReference type="GO" id="GO:0016746">
    <property type="term" value="F:acyltransferase activity"/>
    <property type="evidence" value="ECO:0007669"/>
    <property type="project" value="UniProtKB-KW"/>
</dbReference>
<keyword evidence="5 8" id="KW-1133">Transmembrane helix</keyword>
<keyword evidence="7" id="KW-0808">Transferase</keyword>
<dbReference type="EMBL" id="JANKAS010000004">
    <property type="protein sequence ID" value="MCR1898593.1"/>
    <property type="molecule type" value="Genomic_DNA"/>
</dbReference>
<comment type="caution">
    <text evidence="9">The sequence shown here is derived from an EMBL/GenBank/DDBJ whole genome shotgun (WGS) entry which is preliminary data.</text>
</comment>
<dbReference type="InterPro" id="IPR028362">
    <property type="entry name" value="AlgI"/>
</dbReference>
<sequence length="460" mass="53112">MVFSSLIFLFLFLPIVLICYYSLGNRFRNPILLIASLFFYAWGEPKYIYLMVFSIMVNYFFGLKVAADSDSNKKFWLGVSVLFNLALLVVFKYADFLFGIKGIKLPLGISFFTFQTMSYVIDVYRKDAEVQRKLSDLALYISLFPQLVAGPIVRYQTVDQQINSRKHSLDKFAEGINRFVFGLSKKVLLANQLALVADGVFASSLSNLSIVESWLGILCYTLQIYFDFSGYSDMATGLGKMLGFDFLENFNYPYISQSVSEFWRRWHISLGSWFRDYVYIPLGGNRVSKIRLYRNLFVVWFLTGLWHGANWTFVIWGLYYGVLITLEKAILGNLLEKLPKIFRHIYLLCIVLIGWVFFRVDHISQGIGFIKIMMGLGTNPMINNKALVYINDYWYIVLASGIFSTPIVKKLKDIAIKINEKSLQNGIAYGLHSLILIICMFMIVIRLSSSSYNPFLYFRF</sequence>
<keyword evidence="7" id="KW-0012">Acyltransferase</keyword>
<evidence type="ECO:0000256" key="8">
    <source>
        <dbReference type="SAM" id="Phobius"/>
    </source>
</evidence>
<dbReference type="GO" id="GO:0005886">
    <property type="term" value="C:plasma membrane"/>
    <property type="evidence" value="ECO:0007669"/>
    <property type="project" value="UniProtKB-SubCell"/>
</dbReference>
<dbReference type="PANTHER" id="PTHR13285">
    <property type="entry name" value="ACYLTRANSFERASE"/>
    <property type="match status" value="1"/>
</dbReference>
<feature type="transmembrane region" description="Helical" evidence="8">
    <location>
        <begin position="74"/>
        <end position="93"/>
    </location>
</feature>
<dbReference type="PIRSF" id="PIRSF500217">
    <property type="entry name" value="AlgI"/>
    <property type="match status" value="1"/>
</dbReference>
<accession>A0AAE3L3P0</accession>
<organism evidence="9 10">
    <name type="scientific">Irregularibacter muris</name>
    <dbReference type="NCBI Taxonomy" id="1796619"/>
    <lineage>
        <taxon>Bacteria</taxon>
        <taxon>Bacillati</taxon>
        <taxon>Bacillota</taxon>
        <taxon>Clostridia</taxon>
        <taxon>Eubacteriales</taxon>
        <taxon>Eubacteriaceae</taxon>
        <taxon>Irregularibacter</taxon>
    </lineage>
</organism>
<gene>
    <name evidence="9" type="ORF">NSA47_06250</name>
</gene>
<dbReference type="InterPro" id="IPR004299">
    <property type="entry name" value="MBOAT_fam"/>
</dbReference>
<evidence type="ECO:0000256" key="2">
    <source>
        <dbReference type="ARBA" id="ARBA00010323"/>
    </source>
</evidence>
<dbReference type="InterPro" id="IPR024194">
    <property type="entry name" value="Ac/AlaTfrase_AlgI/DltB"/>
</dbReference>
<reference evidence="9" key="1">
    <citation type="submission" date="2022-07" db="EMBL/GenBank/DDBJ databases">
        <title>Enhanced cultured diversity of the mouse gut microbiota enables custom-made synthetic communities.</title>
        <authorList>
            <person name="Afrizal A."/>
        </authorList>
    </citation>
    <scope>NUCLEOTIDE SEQUENCE</scope>
    <source>
        <strain evidence="9">DSM 28593</strain>
    </source>
</reference>